<dbReference type="AlphaFoldDB" id="A0A927K3V8"/>
<dbReference type="RefSeq" id="WP_192142392.1">
    <property type="nucleotide sequence ID" value="NZ_JACYXZ010000002.1"/>
</dbReference>
<sequence>MRLLRWILPALLLVAAVAGASAALTEPDPSAPDVTGSQARARPPEAPTGSESAPPEVRRARPADSVRAPEAPRRVTLPGGAVVPVRAVGTRPDGRLAVPRSVAQAGWWRGGSRLGDPFGATLVAAHIDSTTRGLGPFAGLLTVRAGDRVVLGSRSLRQEHRVESLRLIPQGSLADRAGLHSPRGPRRLVLVTCAPPYDRARGGYQHLAVVTARPVGPPVHTGRP</sequence>
<evidence type="ECO:0000256" key="2">
    <source>
        <dbReference type="SAM" id="MobiDB-lite"/>
    </source>
</evidence>
<keyword evidence="5" id="KW-1185">Reference proteome</keyword>
<accession>A0A927K3V8</accession>
<feature type="signal peptide" evidence="3">
    <location>
        <begin position="1"/>
        <end position="22"/>
    </location>
</feature>
<protein>
    <submittedName>
        <fullName evidence="4">Class F sortase</fullName>
    </submittedName>
</protein>
<dbReference type="CDD" id="cd05829">
    <property type="entry name" value="Sortase_F"/>
    <property type="match status" value="1"/>
</dbReference>
<dbReference type="SUPFAM" id="SSF63817">
    <property type="entry name" value="Sortase"/>
    <property type="match status" value="1"/>
</dbReference>
<dbReference type="InterPro" id="IPR042001">
    <property type="entry name" value="Sortase_F"/>
</dbReference>
<keyword evidence="3" id="KW-0732">Signal</keyword>
<proteinExistence type="predicted"/>
<dbReference type="Gene3D" id="2.40.260.10">
    <property type="entry name" value="Sortase"/>
    <property type="match status" value="1"/>
</dbReference>
<evidence type="ECO:0000313" key="4">
    <source>
        <dbReference type="EMBL" id="MBD8869587.1"/>
    </source>
</evidence>
<reference evidence="4" key="1">
    <citation type="submission" date="2020-09" db="EMBL/GenBank/DDBJ databases">
        <title>Nocardioides sp. strain MJB4 16S ribosomal RNA gene Genome sequencing and assembly.</title>
        <authorList>
            <person name="Kim I."/>
        </authorList>
    </citation>
    <scope>NUCLEOTIDE SEQUENCE</scope>
    <source>
        <strain evidence="4">MJB4</strain>
    </source>
</reference>
<keyword evidence="1" id="KW-0378">Hydrolase</keyword>
<dbReference type="InterPro" id="IPR023365">
    <property type="entry name" value="Sortase_dom-sf"/>
</dbReference>
<gene>
    <name evidence="4" type="ORF">IE331_08115</name>
</gene>
<dbReference type="EMBL" id="JACYXZ010000002">
    <property type="protein sequence ID" value="MBD8869587.1"/>
    <property type="molecule type" value="Genomic_DNA"/>
</dbReference>
<organism evidence="4 5">
    <name type="scientific">Nocardioides donggukensis</name>
    <dbReference type="NCBI Taxonomy" id="2774019"/>
    <lineage>
        <taxon>Bacteria</taxon>
        <taxon>Bacillati</taxon>
        <taxon>Actinomycetota</taxon>
        <taxon>Actinomycetes</taxon>
        <taxon>Propionibacteriales</taxon>
        <taxon>Nocardioidaceae</taxon>
        <taxon>Nocardioides</taxon>
    </lineage>
</organism>
<name>A0A927K3V8_9ACTN</name>
<dbReference type="InterPro" id="IPR005754">
    <property type="entry name" value="Sortase"/>
</dbReference>
<dbReference type="Proteomes" id="UP000616839">
    <property type="component" value="Unassembled WGS sequence"/>
</dbReference>
<feature type="region of interest" description="Disordered" evidence="2">
    <location>
        <begin position="24"/>
        <end position="73"/>
    </location>
</feature>
<comment type="caution">
    <text evidence="4">The sequence shown here is derived from an EMBL/GenBank/DDBJ whole genome shotgun (WGS) entry which is preliminary data.</text>
</comment>
<dbReference type="Pfam" id="PF04203">
    <property type="entry name" value="Sortase"/>
    <property type="match status" value="1"/>
</dbReference>
<evidence type="ECO:0000313" key="5">
    <source>
        <dbReference type="Proteomes" id="UP000616839"/>
    </source>
</evidence>
<evidence type="ECO:0000256" key="1">
    <source>
        <dbReference type="ARBA" id="ARBA00022801"/>
    </source>
</evidence>
<evidence type="ECO:0000256" key="3">
    <source>
        <dbReference type="SAM" id="SignalP"/>
    </source>
</evidence>
<dbReference type="GO" id="GO:0016787">
    <property type="term" value="F:hydrolase activity"/>
    <property type="evidence" value="ECO:0007669"/>
    <property type="project" value="UniProtKB-KW"/>
</dbReference>
<feature type="chain" id="PRO_5037343976" evidence="3">
    <location>
        <begin position="23"/>
        <end position="224"/>
    </location>
</feature>